<dbReference type="Pfam" id="PF18934">
    <property type="entry name" value="DUF5682"/>
    <property type="match status" value="1"/>
</dbReference>
<dbReference type="Proteomes" id="UP000192923">
    <property type="component" value="Unassembled WGS sequence"/>
</dbReference>
<dbReference type="PANTHER" id="PTHR30634:SF14">
    <property type="match status" value="1"/>
</dbReference>
<dbReference type="PANTHER" id="PTHR30634">
    <property type="entry name" value="OUTER MEMBRANE LOLAB LIPOPROTEIN INSERTION APPARATUS"/>
    <property type="match status" value="1"/>
</dbReference>
<dbReference type="OrthoDB" id="9768066at2"/>
<name>A0A1Y6D9C1_9GAMM</name>
<dbReference type="AlphaFoldDB" id="A0A1Y6D9C1"/>
<evidence type="ECO:0000313" key="2">
    <source>
        <dbReference type="Proteomes" id="UP000192923"/>
    </source>
</evidence>
<dbReference type="InterPro" id="IPR050458">
    <property type="entry name" value="LolB"/>
</dbReference>
<protein>
    <submittedName>
        <fullName evidence="1">Uncharacterized protein</fullName>
    </submittedName>
</protein>
<dbReference type="EMBL" id="FXAM01000001">
    <property type="protein sequence ID" value="SMF97303.1"/>
    <property type="molecule type" value="Genomic_DNA"/>
</dbReference>
<keyword evidence="2" id="KW-1185">Reference proteome</keyword>
<reference evidence="1 2" key="1">
    <citation type="submission" date="2016-12" db="EMBL/GenBank/DDBJ databases">
        <authorList>
            <person name="Song W.-J."/>
            <person name="Kurnit D.M."/>
        </authorList>
    </citation>
    <scope>NUCLEOTIDE SEQUENCE [LARGE SCALE GENOMIC DNA]</scope>
    <source>
        <strain evidence="1 2">175</strain>
    </source>
</reference>
<evidence type="ECO:0000313" key="1">
    <source>
        <dbReference type="EMBL" id="SMF97303.1"/>
    </source>
</evidence>
<organism evidence="1 2">
    <name type="scientific">Methylomagnum ishizawai</name>
    <dbReference type="NCBI Taxonomy" id="1760988"/>
    <lineage>
        <taxon>Bacteria</taxon>
        <taxon>Pseudomonadati</taxon>
        <taxon>Pseudomonadota</taxon>
        <taxon>Gammaproteobacteria</taxon>
        <taxon>Methylococcales</taxon>
        <taxon>Methylococcaceae</taxon>
        <taxon>Methylomagnum</taxon>
    </lineage>
</organism>
<gene>
    <name evidence="1" type="ORF">SAMN02949497_4725</name>
</gene>
<proteinExistence type="predicted"/>
<dbReference type="RefSeq" id="WP_085216102.1">
    <property type="nucleotide sequence ID" value="NZ_FXAM01000001.1"/>
</dbReference>
<dbReference type="STRING" id="1760988.SAMN02949497_4725"/>
<accession>A0A1Y6D9C1</accession>
<sequence>MTESHYFGIRHHGPGCARSLVRALDELRPDCLLIEGPPEGEDLLRFVADAGMEPPVALLVHCPDDPGLATFYPYAEFSPEWQALRYGLAQGIAVRFIDLPCAVDFALDRREAGSESPPPTALEVDGATPELAVGPDPESFLAQRHDPLDWLGRAAGYGDGESWWNHRVEERGDGEGLFTAIREAMTALRGELPESDPASLHGRRERLREAQMRKCLRQARKDGFERIAVVCGAWHVPALEKMPPLKDDNALLKALPKVKTAAAWVPWSNGQLSYASGYGAGVESPGWYEHLWRYPDRHRGMLAWFAKAAGLFRAEDLDCSSAHLVEAARLAEALAALRDRPSPGLDELAEALRTVVCLGDDTPMRLIQRRLIVGERLGRVPADAPAPPLQRDLEREQTRLRLKPEALQKTLDLDLRQPNDLARSRLLHRLNLLGIGWGRRQNQGYGAKGTFHEVWTLQWKPELALDVVAAGRFGNTVMEAATTKAVTRARDNPPLAELALLVDAVLLADLPAAVGTVVAALETQAAIAADAAQLLDALPPLANIVRYGDVRGTGAGLVRPVLDGMALRAAIGLSGACAALDDEAAENMQARIAQAHPAIRLAAGEEPQEAWLSALAGLARQDGGHGWVRGLAARLRFDERADPPDTTARYLSQALSIGPEPAAAAAWLDGFLNQSALVLLHDDTLWRLVDAWVAELDETQFQRVLPLVRRTFAEFNPAERRQLGEKAAGGARRAAPVVAAEWDGRRAEWPLPLLRTLLGLSA</sequence>
<dbReference type="InterPro" id="IPR043737">
    <property type="entry name" value="DUF5682"/>
</dbReference>